<dbReference type="EMBL" id="JAUJEB010000004">
    <property type="protein sequence ID" value="MDN5214348.1"/>
    <property type="molecule type" value="Genomic_DNA"/>
</dbReference>
<protein>
    <submittedName>
        <fullName evidence="3">DUF5777 family beta-barrel protein</fullName>
    </submittedName>
</protein>
<dbReference type="RefSeq" id="WP_346759682.1">
    <property type="nucleotide sequence ID" value="NZ_JAUJEB010000004.1"/>
</dbReference>
<dbReference type="SUPFAM" id="SSF56935">
    <property type="entry name" value="Porins"/>
    <property type="match status" value="1"/>
</dbReference>
<proteinExistence type="predicted"/>
<keyword evidence="4" id="KW-1185">Reference proteome</keyword>
<keyword evidence="1" id="KW-0732">Signal</keyword>
<evidence type="ECO:0000313" key="4">
    <source>
        <dbReference type="Proteomes" id="UP001172083"/>
    </source>
</evidence>
<evidence type="ECO:0000256" key="1">
    <source>
        <dbReference type="SAM" id="SignalP"/>
    </source>
</evidence>
<gene>
    <name evidence="3" type="ORF">QQ020_19875</name>
</gene>
<accession>A0ABT8L9C2</accession>
<comment type="caution">
    <text evidence="3">The sequence shown here is derived from an EMBL/GenBank/DDBJ whole genome shotgun (WGS) entry which is preliminary data.</text>
</comment>
<reference evidence="3" key="1">
    <citation type="submission" date="2023-06" db="EMBL/GenBank/DDBJ databases">
        <title>Genomic of Agaribacillus aureum.</title>
        <authorList>
            <person name="Wang G."/>
        </authorList>
    </citation>
    <scope>NUCLEOTIDE SEQUENCE</scope>
    <source>
        <strain evidence="3">BMA12</strain>
    </source>
</reference>
<name>A0ABT8L9C2_9BACT</name>
<feature type="chain" id="PRO_5045919098" evidence="1">
    <location>
        <begin position="25"/>
        <end position="300"/>
    </location>
</feature>
<evidence type="ECO:0000313" key="3">
    <source>
        <dbReference type="EMBL" id="MDN5214348.1"/>
    </source>
</evidence>
<dbReference type="Proteomes" id="UP001172083">
    <property type="component" value="Unassembled WGS sequence"/>
</dbReference>
<feature type="domain" description="DUF5777" evidence="2">
    <location>
        <begin position="49"/>
        <end position="295"/>
    </location>
</feature>
<dbReference type="Pfam" id="PF19089">
    <property type="entry name" value="DUF5777"/>
    <property type="match status" value="1"/>
</dbReference>
<dbReference type="InterPro" id="IPR045916">
    <property type="entry name" value="DUF5777"/>
</dbReference>
<organism evidence="3 4">
    <name type="scientific">Agaribacillus aureus</name>
    <dbReference type="NCBI Taxonomy" id="3051825"/>
    <lineage>
        <taxon>Bacteria</taxon>
        <taxon>Pseudomonadati</taxon>
        <taxon>Bacteroidota</taxon>
        <taxon>Cytophagia</taxon>
        <taxon>Cytophagales</taxon>
        <taxon>Splendidivirgaceae</taxon>
        <taxon>Agaribacillus</taxon>
    </lineage>
</organism>
<sequence>MNKKILTFLTVLLAITFTHFQSYAQEDLLELLEEETKTENNTEYAYATFKATRIINGQSVENTAGGVLSFIIAHRFGKINDGFYQLFGLDQSTIRFGLEYGITDDLNIGLGRSSFQKTFDFYGKYKLLKQSSGAKNMPVTLSLFSGIAATGVEDLSPGNEDVFSSRLSYTYQLLLARKFNNNFSLQLSPTVIHRNLVRTPEIDNDVFATGIGARYKLSNRVTLNAEYFYRFRTDNLDDTTFDAIAVGFDIETGGHVFQLHITNSRGMLERYFVAETTGDLSEGDIFFGFNISRVFTIVEK</sequence>
<evidence type="ECO:0000259" key="2">
    <source>
        <dbReference type="Pfam" id="PF19089"/>
    </source>
</evidence>
<feature type="signal peptide" evidence="1">
    <location>
        <begin position="1"/>
        <end position="24"/>
    </location>
</feature>